<protein>
    <submittedName>
        <fullName evidence="2">Uncharacterized protein</fullName>
    </submittedName>
</protein>
<evidence type="ECO:0000313" key="2">
    <source>
        <dbReference type="EMBL" id="BCJ31129.1"/>
    </source>
</evidence>
<keyword evidence="3" id="KW-1185">Reference proteome</keyword>
<gene>
    <name evidence="2" type="ORF">Asera_52370</name>
</gene>
<organism evidence="2 3">
    <name type="scientific">Actinocatenispora sera</name>
    <dbReference type="NCBI Taxonomy" id="390989"/>
    <lineage>
        <taxon>Bacteria</taxon>
        <taxon>Bacillati</taxon>
        <taxon>Actinomycetota</taxon>
        <taxon>Actinomycetes</taxon>
        <taxon>Micromonosporales</taxon>
        <taxon>Micromonosporaceae</taxon>
        <taxon>Actinocatenispora</taxon>
    </lineage>
</organism>
<evidence type="ECO:0000256" key="1">
    <source>
        <dbReference type="SAM" id="MobiDB-lite"/>
    </source>
</evidence>
<dbReference type="Proteomes" id="UP000680750">
    <property type="component" value="Chromosome"/>
</dbReference>
<dbReference type="AlphaFoldDB" id="A0A810L7J5"/>
<dbReference type="EMBL" id="AP023354">
    <property type="protein sequence ID" value="BCJ31129.1"/>
    <property type="molecule type" value="Genomic_DNA"/>
</dbReference>
<feature type="region of interest" description="Disordered" evidence="1">
    <location>
        <begin position="52"/>
        <end position="123"/>
    </location>
</feature>
<dbReference type="KEGG" id="aser:Asera_52370"/>
<accession>A0A810L7J5</accession>
<evidence type="ECO:0000313" key="3">
    <source>
        <dbReference type="Proteomes" id="UP000680750"/>
    </source>
</evidence>
<name>A0A810L7J5_9ACTN</name>
<sequence>MSLVDSTSSPRRKSSQVAAGPLHPYHHGIHPSRGPWTAEPIGEIVTCSTIPLRDHLDPPIGEIPDPTGQAQRLRPGPGPVAEADPCTRPRTSATTRIDPPVASGTAAPIRPSRSEPRVVPLHT</sequence>
<feature type="region of interest" description="Disordered" evidence="1">
    <location>
        <begin position="1"/>
        <end position="38"/>
    </location>
</feature>
<proteinExistence type="predicted"/>
<reference evidence="2" key="1">
    <citation type="submission" date="2020-08" db="EMBL/GenBank/DDBJ databases">
        <title>Whole genome shotgun sequence of Actinocatenispora sera NBRC 101916.</title>
        <authorList>
            <person name="Komaki H."/>
            <person name="Tamura T."/>
        </authorList>
    </citation>
    <scope>NUCLEOTIDE SEQUENCE</scope>
    <source>
        <strain evidence="2">NBRC 101916</strain>
    </source>
</reference>